<accession>B7JXJ6</accession>
<dbReference type="EMBL" id="CP001287">
    <property type="protein sequence ID" value="ACK64753.1"/>
    <property type="molecule type" value="Genomic_DNA"/>
</dbReference>
<organism evidence="1 2">
    <name type="scientific">Rippkaea orientalis (strain PCC 8801 / RF-1)</name>
    <name type="common">Cyanothece sp. (strain PCC 8801)</name>
    <dbReference type="NCBI Taxonomy" id="41431"/>
    <lineage>
        <taxon>Bacteria</taxon>
        <taxon>Bacillati</taxon>
        <taxon>Cyanobacteriota</taxon>
        <taxon>Cyanophyceae</taxon>
        <taxon>Oscillatoriophycideae</taxon>
        <taxon>Chroococcales</taxon>
        <taxon>Aphanothecaceae</taxon>
        <taxon>Rippkaea</taxon>
        <taxon>Rippkaea orientalis</taxon>
    </lineage>
</organism>
<dbReference type="HOGENOM" id="CLU_2394803_0_0_3"/>
<dbReference type="RefSeq" id="WP_012594029.1">
    <property type="nucleotide sequence ID" value="NC_011726.1"/>
</dbReference>
<dbReference type="OrthoDB" id="488113at2"/>
<dbReference type="AlphaFoldDB" id="B7JXJ6"/>
<keyword evidence="2" id="KW-1185">Reference proteome</keyword>
<protein>
    <submittedName>
        <fullName evidence="1">Uncharacterized protein</fullName>
    </submittedName>
</protein>
<proteinExistence type="predicted"/>
<reference evidence="2" key="1">
    <citation type="journal article" date="2011" name="MBio">
        <title>Novel metabolic attributes of the genus Cyanothece, comprising a group of unicellular nitrogen-fixing Cyanobacteria.</title>
        <authorList>
            <person name="Bandyopadhyay A."/>
            <person name="Elvitigala T."/>
            <person name="Welsh E."/>
            <person name="Stockel J."/>
            <person name="Liberton M."/>
            <person name="Min H."/>
            <person name="Sherman L.A."/>
            <person name="Pakrasi H.B."/>
        </authorList>
    </citation>
    <scope>NUCLEOTIDE SEQUENCE [LARGE SCALE GENOMIC DNA]</scope>
    <source>
        <strain evidence="2">PCC 8801</strain>
    </source>
</reference>
<evidence type="ECO:0000313" key="2">
    <source>
        <dbReference type="Proteomes" id="UP000008204"/>
    </source>
</evidence>
<gene>
    <name evidence="1" type="ordered locus">PCC8801_0668</name>
</gene>
<dbReference type="KEGG" id="cyp:PCC8801_0668"/>
<evidence type="ECO:0000313" key="1">
    <source>
        <dbReference type="EMBL" id="ACK64753.1"/>
    </source>
</evidence>
<dbReference type="STRING" id="41431.PCC8801_0668"/>
<sequence>MKIVTNPFYKSDKIKQFYCISSVKSSASNILETQKRRNIVGNSSNFKELGKYQSNQGKINSSMKRVPDLFPNSIIISEDFDEPLPDEFWLGEE</sequence>
<dbReference type="Proteomes" id="UP000008204">
    <property type="component" value="Chromosome"/>
</dbReference>
<name>B7JXJ6_RIPO1</name>